<comment type="caution">
    <text evidence="5">The sequence shown here is derived from an EMBL/GenBank/DDBJ whole genome shotgun (WGS) entry which is preliminary data.</text>
</comment>
<dbReference type="SMART" id="SM00248">
    <property type="entry name" value="ANK"/>
    <property type="match status" value="10"/>
</dbReference>
<name>A0AAD9SLM4_PHOAM</name>
<feature type="repeat" description="ANK" evidence="3">
    <location>
        <begin position="672"/>
        <end position="704"/>
    </location>
</feature>
<dbReference type="EMBL" id="JAUJFL010000002">
    <property type="protein sequence ID" value="KAK2610092.1"/>
    <property type="molecule type" value="Genomic_DNA"/>
</dbReference>
<dbReference type="InterPro" id="IPR002110">
    <property type="entry name" value="Ankyrin_rpt"/>
</dbReference>
<dbReference type="Pfam" id="PF12796">
    <property type="entry name" value="Ank_2"/>
    <property type="match status" value="1"/>
</dbReference>
<evidence type="ECO:0000256" key="2">
    <source>
        <dbReference type="ARBA" id="ARBA00023043"/>
    </source>
</evidence>
<evidence type="ECO:0000313" key="5">
    <source>
        <dbReference type="EMBL" id="KAK2610092.1"/>
    </source>
</evidence>
<keyword evidence="2 3" id="KW-0040">ANK repeat</keyword>
<dbReference type="InterPro" id="IPR036770">
    <property type="entry name" value="Ankyrin_rpt-contain_sf"/>
</dbReference>
<evidence type="ECO:0008006" key="7">
    <source>
        <dbReference type="Google" id="ProtNLM"/>
    </source>
</evidence>
<dbReference type="SUPFAM" id="SSF48403">
    <property type="entry name" value="Ankyrin repeat"/>
    <property type="match status" value="2"/>
</dbReference>
<feature type="compositionally biased region" description="Basic and acidic residues" evidence="4">
    <location>
        <begin position="813"/>
        <end position="827"/>
    </location>
</feature>
<evidence type="ECO:0000256" key="1">
    <source>
        <dbReference type="ARBA" id="ARBA00022737"/>
    </source>
</evidence>
<dbReference type="AlphaFoldDB" id="A0AAD9SLM4"/>
<keyword evidence="6" id="KW-1185">Reference proteome</keyword>
<protein>
    <recommendedName>
        <fullName evidence="7">Ankyrin</fullName>
    </recommendedName>
</protein>
<feature type="repeat" description="ANK" evidence="3">
    <location>
        <begin position="470"/>
        <end position="505"/>
    </location>
</feature>
<dbReference type="PROSITE" id="PS50297">
    <property type="entry name" value="ANK_REP_REGION"/>
    <property type="match status" value="3"/>
</dbReference>
<keyword evidence="1" id="KW-0677">Repeat</keyword>
<dbReference type="PANTHER" id="PTHR24198">
    <property type="entry name" value="ANKYRIN REPEAT AND PROTEIN KINASE DOMAIN-CONTAINING PROTEIN"/>
    <property type="match status" value="1"/>
</dbReference>
<dbReference type="Gene3D" id="1.25.40.20">
    <property type="entry name" value="Ankyrin repeat-containing domain"/>
    <property type="match status" value="4"/>
</dbReference>
<dbReference type="Proteomes" id="UP001265746">
    <property type="component" value="Unassembled WGS sequence"/>
</dbReference>
<evidence type="ECO:0000256" key="3">
    <source>
        <dbReference type="PROSITE-ProRule" id="PRU00023"/>
    </source>
</evidence>
<feature type="repeat" description="ANK" evidence="3">
    <location>
        <begin position="600"/>
        <end position="632"/>
    </location>
</feature>
<accession>A0AAD9SLM4</accession>
<gene>
    <name evidence="5" type="ORF">N8I77_003548</name>
</gene>
<sequence>MTVKGFDFLRIAVRVGSKENEMLGIARRAIEHCVPSRDRAGLRSLFMLAAAHRDIAMMKLLVNAITHPTEEAYFRYLPETSPIAGVLRHIYVWDNEEPKEENTTADYIQLLIQGGILRPVPAARCCYYDRPKVQNFKPASLTIDELVMICPPTKRRYIYAIVLQWSSEHRALVSKAGIFTAALNGPQCLKAYLQSCKQNNDFEIRVTMQESLLFAASLNDTDTASALLQVGVDPDVGLLSVNQERYHKGKVCWNPMIVAAAAGNLDILKLLVERVSLTTFLNMVPLYEIVQLKDASDKYHSTGRDLCRLENLHRHLFCGRGAVPGTYEADDGTIFNLADLVDPRFPNIVENSCPEISYPFVSTKKRLDTLVWIRNIAAAHGIGPSFDKDIIEAAVSDDPDPKTRRLQRRNRSYQPCDVLLLEGLIDANLDYREGDMDLLQLSIRSQCSLVVVEFLLSKGFNVHSRPDARSGNTMLHDALRSHSHDRSKIVELLLREGADYKHQGHGLTILEASLHGQPWLYGRVSSSDPELHEEDIELFKRLFDAGAPVTHGPRPQLRNWQPLTSALLEAGTDDDLILQVVDAGVDLNERICADGSLKQVDWTPLQEAVSLGRETLAKELLRRGADVHAPARGFSGSTALQSACRCLTSFQFIEYLVTVHGAEANEPPSEANGKTALQWAALRGSLSLAEFLLNHGADVNALSGYFVDISPKHRRLPRRCRALDYAAMMGRLDMVEFLLEAGGRSSRACLGAAIHLANSRGRFAIVSTLLDWKKQHGTRMLEEEAEWQRQHPGAACLLSNLSSEGFSDDSDSDDPRTPRDQLDDFRW</sequence>
<organism evidence="5 6">
    <name type="scientific">Phomopsis amygdali</name>
    <name type="common">Fusicoccum amygdali</name>
    <dbReference type="NCBI Taxonomy" id="1214568"/>
    <lineage>
        <taxon>Eukaryota</taxon>
        <taxon>Fungi</taxon>
        <taxon>Dikarya</taxon>
        <taxon>Ascomycota</taxon>
        <taxon>Pezizomycotina</taxon>
        <taxon>Sordariomycetes</taxon>
        <taxon>Sordariomycetidae</taxon>
        <taxon>Diaporthales</taxon>
        <taxon>Diaporthaceae</taxon>
        <taxon>Diaporthe</taxon>
    </lineage>
</organism>
<dbReference type="PROSITE" id="PS50088">
    <property type="entry name" value="ANK_REPEAT"/>
    <property type="match status" value="3"/>
</dbReference>
<evidence type="ECO:0000256" key="4">
    <source>
        <dbReference type="SAM" id="MobiDB-lite"/>
    </source>
</evidence>
<proteinExistence type="predicted"/>
<feature type="region of interest" description="Disordered" evidence="4">
    <location>
        <begin position="800"/>
        <end position="827"/>
    </location>
</feature>
<dbReference type="Pfam" id="PF00023">
    <property type="entry name" value="Ank"/>
    <property type="match status" value="1"/>
</dbReference>
<dbReference type="PANTHER" id="PTHR24198:SF165">
    <property type="entry name" value="ANKYRIN REPEAT-CONTAINING PROTEIN-RELATED"/>
    <property type="match status" value="1"/>
</dbReference>
<reference evidence="5" key="1">
    <citation type="submission" date="2023-06" db="EMBL/GenBank/DDBJ databases">
        <authorList>
            <person name="Noh H."/>
        </authorList>
    </citation>
    <scope>NUCLEOTIDE SEQUENCE</scope>
    <source>
        <strain evidence="5">DUCC20226</strain>
    </source>
</reference>
<evidence type="ECO:0000313" key="6">
    <source>
        <dbReference type="Proteomes" id="UP001265746"/>
    </source>
</evidence>